<dbReference type="CDD" id="cd12797">
    <property type="entry name" value="M23_peptidase"/>
    <property type="match status" value="1"/>
</dbReference>
<dbReference type="SUPFAM" id="SSF51261">
    <property type="entry name" value="Duplicated hybrid motif"/>
    <property type="match status" value="1"/>
</dbReference>
<dbReference type="InterPro" id="IPR050570">
    <property type="entry name" value="Cell_wall_metabolism_enzyme"/>
</dbReference>
<keyword evidence="2" id="KW-0378">Hydrolase</keyword>
<accession>A0ABV1I0P0</accession>
<reference evidence="2 3" key="1">
    <citation type="submission" date="2024-03" db="EMBL/GenBank/DDBJ databases">
        <title>Human intestinal bacterial collection.</title>
        <authorList>
            <person name="Pauvert C."/>
            <person name="Hitch T.C.A."/>
            <person name="Clavel T."/>
        </authorList>
    </citation>
    <scope>NUCLEOTIDE SEQUENCE [LARGE SCALE GENOMIC DNA]</scope>
    <source>
        <strain evidence="2 3">CLA-AA-H78B</strain>
    </source>
</reference>
<sequence>MMLLLNCLIQEELYWIEDRLKAQMPSSSDSDEEYEAYQQALEQVWEELEYFPVPDSTLKDTEAVSFENTWQAERTYGGKRKHEGCDLIPEKEESGYYPVISMTDGVVERAGWLEKGGWRIGIRSDNGNYYYYAHLESYVGDWKEGDQVQAGDLLGYMGDSGYGPEGTTGQFPVHLHVGIYMPLGVEDELAINPYWMLKYLEEKKVKWDY</sequence>
<feature type="domain" description="M23ase beta-sheet core" evidence="1">
    <location>
        <begin position="81"/>
        <end position="180"/>
    </location>
</feature>
<evidence type="ECO:0000313" key="2">
    <source>
        <dbReference type="EMBL" id="MEQ2578751.1"/>
    </source>
</evidence>
<dbReference type="InterPro" id="IPR011055">
    <property type="entry name" value="Dup_hybrid_motif"/>
</dbReference>
<proteinExistence type="predicted"/>
<dbReference type="EMBL" id="JBBMFC010000011">
    <property type="protein sequence ID" value="MEQ2578751.1"/>
    <property type="molecule type" value="Genomic_DNA"/>
</dbReference>
<evidence type="ECO:0000313" key="3">
    <source>
        <dbReference type="Proteomes" id="UP001470288"/>
    </source>
</evidence>
<dbReference type="PANTHER" id="PTHR21666:SF270">
    <property type="entry name" value="MUREIN HYDROLASE ACTIVATOR ENVC"/>
    <property type="match status" value="1"/>
</dbReference>
<evidence type="ECO:0000259" key="1">
    <source>
        <dbReference type="Pfam" id="PF01551"/>
    </source>
</evidence>
<dbReference type="Gene3D" id="2.70.70.10">
    <property type="entry name" value="Glucose Permease (Domain IIA)"/>
    <property type="match status" value="1"/>
</dbReference>
<name>A0ABV1I0P0_9FIRM</name>
<protein>
    <submittedName>
        <fullName evidence="2">M23 family metallopeptidase</fullName>
        <ecNumber evidence="2">3.4.-.-</ecNumber>
    </submittedName>
</protein>
<dbReference type="InterPro" id="IPR016047">
    <property type="entry name" value="M23ase_b-sheet_dom"/>
</dbReference>
<keyword evidence="3" id="KW-1185">Reference proteome</keyword>
<comment type="caution">
    <text evidence="2">The sequence shown here is derived from an EMBL/GenBank/DDBJ whole genome shotgun (WGS) entry which is preliminary data.</text>
</comment>
<organism evidence="2 3">
    <name type="scientific">Hominiventricola aquisgranensis</name>
    <dbReference type="NCBI Taxonomy" id="3133164"/>
    <lineage>
        <taxon>Bacteria</taxon>
        <taxon>Bacillati</taxon>
        <taxon>Bacillota</taxon>
        <taxon>Clostridia</taxon>
        <taxon>Lachnospirales</taxon>
        <taxon>Lachnospiraceae</taxon>
        <taxon>Hominiventricola</taxon>
    </lineage>
</organism>
<dbReference type="EC" id="3.4.-.-" evidence="2"/>
<dbReference type="Pfam" id="PF01551">
    <property type="entry name" value="Peptidase_M23"/>
    <property type="match status" value="1"/>
</dbReference>
<dbReference type="PANTHER" id="PTHR21666">
    <property type="entry name" value="PEPTIDASE-RELATED"/>
    <property type="match status" value="1"/>
</dbReference>
<gene>
    <name evidence="2" type="ORF">WMO62_07840</name>
</gene>
<dbReference type="GO" id="GO:0016787">
    <property type="term" value="F:hydrolase activity"/>
    <property type="evidence" value="ECO:0007669"/>
    <property type="project" value="UniProtKB-KW"/>
</dbReference>
<dbReference type="Proteomes" id="UP001470288">
    <property type="component" value="Unassembled WGS sequence"/>
</dbReference>